<feature type="transmembrane region" description="Helical" evidence="1">
    <location>
        <begin position="191"/>
        <end position="211"/>
    </location>
</feature>
<reference evidence="2" key="1">
    <citation type="submission" date="2020-05" db="EMBL/GenBank/DDBJ databases">
        <authorList>
            <person name="Chiriac C."/>
            <person name="Salcher M."/>
            <person name="Ghai R."/>
            <person name="Kavagutti S V."/>
        </authorList>
    </citation>
    <scope>NUCLEOTIDE SEQUENCE</scope>
</reference>
<organism evidence="2">
    <name type="scientific">freshwater metagenome</name>
    <dbReference type="NCBI Taxonomy" id="449393"/>
    <lineage>
        <taxon>unclassified sequences</taxon>
        <taxon>metagenomes</taxon>
        <taxon>ecological metagenomes</taxon>
    </lineage>
</organism>
<feature type="transmembrane region" description="Helical" evidence="1">
    <location>
        <begin position="95"/>
        <end position="113"/>
    </location>
</feature>
<dbReference type="EMBL" id="CAFBLE010000001">
    <property type="protein sequence ID" value="CAB4856422.1"/>
    <property type="molecule type" value="Genomic_DNA"/>
</dbReference>
<evidence type="ECO:0000313" key="4">
    <source>
        <dbReference type="EMBL" id="CAB4932013.1"/>
    </source>
</evidence>
<proteinExistence type="predicted"/>
<gene>
    <name evidence="2" type="ORF">UFOPK2822_00895</name>
    <name evidence="3" type="ORF">UFOPK3346_00200</name>
    <name evidence="4" type="ORF">UFOPK3670_01352</name>
    <name evidence="5" type="ORF">UFOPK4308_01277</name>
</gene>
<dbReference type="EMBL" id="CAEZZC010000011">
    <property type="protein sequence ID" value="CAB4752410.1"/>
    <property type="molecule type" value="Genomic_DNA"/>
</dbReference>
<keyword evidence="1" id="KW-0812">Transmembrane</keyword>
<feature type="transmembrane region" description="Helical" evidence="1">
    <location>
        <begin position="424"/>
        <end position="444"/>
    </location>
</feature>
<dbReference type="EMBL" id="CAFBQL010000010">
    <property type="protein sequence ID" value="CAB5063053.1"/>
    <property type="molecule type" value="Genomic_DNA"/>
</dbReference>
<feature type="transmembrane region" description="Helical" evidence="1">
    <location>
        <begin position="125"/>
        <end position="144"/>
    </location>
</feature>
<dbReference type="AlphaFoldDB" id="A0A6J6TXH9"/>
<evidence type="ECO:0000256" key="1">
    <source>
        <dbReference type="SAM" id="Phobius"/>
    </source>
</evidence>
<feature type="transmembrane region" description="Helical" evidence="1">
    <location>
        <begin position="20"/>
        <end position="42"/>
    </location>
</feature>
<evidence type="ECO:0000313" key="5">
    <source>
        <dbReference type="EMBL" id="CAB5063053.1"/>
    </source>
</evidence>
<sequence>MEKVASVFHLSRRIFTRNPLITIFVLTHVFFAAILGRLYAFAPDEHGYLYTFNNMYGGKDPNPQNASGWITAPKPFLWIIYLPSKILTLCGIPDYFSIRLSSIALGTATIILLSRIFKSPTSGHLRLHPIFIAFFIPSIALWTVLGMRESFIMCELAMILAGLTALFDGGKRKAFILLVLGDYALLSTKSYLWICLVLSLLVFLFFLAILHTDRRKIFSLLASVVLLPSILFASTTSWYASTFLVEQTLHTDITATGGRNGDSVLEISVPVKPGTSTGSTDPLIPAFETVTFHGDTTLIMLHFYLLDHPASTFTRAMNFIGFTSKIQEIWESKVSAGQVSKSKEVIADTSSVNGYILKTGDMHRPLSLLHPSLLFLLGPFPFVGSAGVALKLVALESPLWWALYALLLFQFIRFRKFKLFQDPLVLFPIILLGAFVAFSALVEVNLGTSFRHRSIILVPIIYLYLRISSKKKEFSA</sequence>
<protein>
    <submittedName>
        <fullName evidence="2">Unannotated protein</fullName>
    </submittedName>
</protein>
<keyword evidence="1" id="KW-0472">Membrane</keyword>
<feature type="transmembrane region" description="Helical" evidence="1">
    <location>
        <begin position="150"/>
        <end position="170"/>
    </location>
</feature>
<accession>A0A6J6TXH9</accession>
<evidence type="ECO:0000313" key="3">
    <source>
        <dbReference type="EMBL" id="CAB4856422.1"/>
    </source>
</evidence>
<name>A0A6J6TXH9_9ZZZZ</name>
<feature type="transmembrane region" description="Helical" evidence="1">
    <location>
        <begin position="217"/>
        <end position="240"/>
    </location>
</feature>
<feature type="transmembrane region" description="Helical" evidence="1">
    <location>
        <begin position="368"/>
        <end position="386"/>
    </location>
</feature>
<keyword evidence="1" id="KW-1133">Transmembrane helix</keyword>
<feature type="transmembrane region" description="Helical" evidence="1">
    <location>
        <begin position="392"/>
        <end position="412"/>
    </location>
</feature>
<dbReference type="EMBL" id="CAFBMV010000013">
    <property type="protein sequence ID" value="CAB4932013.1"/>
    <property type="molecule type" value="Genomic_DNA"/>
</dbReference>
<evidence type="ECO:0000313" key="2">
    <source>
        <dbReference type="EMBL" id="CAB4752410.1"/>
    </source>
</evidence>